<dbReference type="GO" id="GO:0006747">
    <property type="term" value="P:FAD biosynthetic process"/>
    <property type="evidence" value="ECO:0007669"/>
    <property type="project" value="UniProtKB-UniPathway"/>
</dbReference>
<evidence type="ECO:0000313" key="11">
    <source>
        <dbReference type="EMBL" id="SVE03932.1"/>
    </source>
</evidence>
<dbReference type="Pfam" id="PF06574">
    <property type="entry name" value="FAD_syn"/>
    <property type="match status" value="1"/>
</dbReference>
<dbReference type="Gene3D" id="3.40.50.620">
    <property type="entry name" value="HUPs"/>
    <property type="match status" value="1"/>
</dbReference>
<organism evidence="11">
    <name type="scientific">marine metagenome</name>
    <dbReference type="NCBI Taxonomy" id="408172"/>
    <lineage>
        <taxon>unclassified sequences</taxon>
        <taxon>metagenomes</taxon>
        <taxon>ecological metagenomes</taxon>
    </lineage>
</organism>
<accession>A0A383A842</accession>
<evidence type="ECO:0000256" key="1">
    <source>
        <dbReference type="ARBA" id="ARBA00004726"/>
    </source>
</evidence>
<dbReference type="EC" id="2.7.7.2" evidence="2"/>
<dbReference type="GO" id="GO:0009231">
    <property type="term" value="P:riboflavin biosynthetic process"/>
    <property type="evidence" value="ECO:0007669"/>
    <property type="project" value="InterPro"/>
</dbReference>
<evidence type="ECO:0000256" key="9">
    <source>
        <dbReference type="ARBA" id="ARBA00022840"/>
    </source>
</evidence>
<dbReference type="AlphaFoldDB" id="A0A383A842"/>
<comment type="pathway">
    <text evidence="1">Cofactor biosynthesis; FAD biosynthesis; FAD from FMN: step 1/1.</text>
</comment>
<keyword evidence="8" id="KW-0274">FAD</keyword>
<dbReference type="GO" id="GO:0003919">
    <property type="term" value="F:FMN adenylyltransferase activity"/>
    <property type="evidence" value="ECO:0007669"/>
    <property type="project" value="UniProtKB-EC"/>
</dbReference>
<dbReference type="InterPro" id="IPR014729">
    <property type="entry name" value="Rossmann-like_a/b/a_fold"/>
</dbReference>
<evidence type="ECO:0000259" key="10">
    <source>
        <dbReference type="Pfam" id="PF06574"/>
    </source>
</evidence>
<reference evidence="11" key="1">
    <citation type="submission" date="2018-05" db="EMBL/GenBank/DDBJ databases">
        <authorList>
            <person name="Lanie J.A."/>
            <person name="Ng W.-L."/>
            <person name="Kazmierczak K.M."/>
            <person name="Andrzejewski T.M."/>
            <person name="Davidsen T.M."/>
            <person name="Wayne K.J."/>
            <person name="Tettelin H."/>
            <person name="Glass J.I."/>
            <person name="Rusch D."/>
            <person name="Podicherti R."/>
            <person name="Tsui H.-C.T."/>
            <person name="Winkler M.E."/>
        </authorList>
    </citation>
    <scope>NUCLEOTIDE SEQUENCE</scope>
</reference>
<dbReference type="InterPro" id="IPR015864">
    <property type="entry name" value="FAD_synthase"/>
</dbReference>
<keyword evidence="7" id="KW-0547">Nucleotide-binding</keyword>
<keyword evidence="9" id="KW-0067">ATP-binding</keyword>
<evidence type="ECO:0000256" key="3">
    <source>
        <dbReference type="ARBA" id="ARBA00022630"/>
    </source>
</evidence>
<keyword evidence="5" id="KW-0808">Transferase</keyword>
<feature type="domain" description="FAD synthetase" evidence="10">
    <location>
        <begin position="20"/>
        <end position="109"/>
    </location>
</feature>
<dbReference type="EMBL" id="UINC01189995">
    <property type="protein sequence ID" value="SVE03932.1"/>
    <property type="molecule type" value="Genomic_DNA"/>
</dbReference>
<evidence type="ECO:0000256" key="7">
    <source>
        <dbReference type="ARBA" id="ARBA00022741"/>
    </source>
</evidence>
<evidence type="ECO:0000256" key="5">
    <source>
        <dbReference type="ARBA" id="ARBA00022679"/>
    </source>
</evidence>
<keyword evidence="6" id="KW-0548">Nucleotidyltransferase</keyword>
<proteinExistence type="predicted"/>
<sequence>MYLIRGIKNIDLYQTKFSDISTVATIGNFDGLHLGHQQIIQTMQREAEDLGLKKLILFTEPHAQEFFAEAAGIQSFKPPRIFPWQEKVRRMKELNVEFAFFLKFNQQLRS</sequence>
<keyword evidence="3" id="KW-0285">Flavoprotein</keyword>
<evidence type="ECO:0000256" key="6">
    <source>
        <dbReference type="ARBA" id="ARBA00022695"/>
    </source>
</evidence>
<protein>
    <recommendedName>
        <fullName evidence="2">FAD synthase</fullName>
        <ecNumber evidence="2">2.7.7.2</ecNumber>
    </recommendedName>
</protein>
<dbReference type="UniPathway" id="UPA00277">
    <property type="reaction ID" value="UER00407"/>
</dbReference>
<gene>
    <name evidence="11" type="ORF">METZ01_LOCUS456786</name>
</gene>
<evidence type="ECO:0000256" key="4">
    <source>
        <dbReference type="ARBA" id="ARBA00022643"/>
    </source>
</evidence>
<name>A0A383A842_9ZZZZ</name>
<dbReference type="SUPFAM" id="SSF52374">
    <property type="entry name" value="Nucleotidylyl transferase"/>
    <property type="match status" value="1"/>
</dbReference>
<evidence type="ECO:0000256" key="8">
    <source>
        <dbReference type="ARBA" id="ARBA00022827"/>
    </source>
</evidence>
<keyword evidence="4" id="KW-0288">FMN</keyword>
<evidence type="ECO:0000256" key="2">
    <source>
        <dbReference type="ARBA" id="ARBA00012393"/>
    </source>
</evidence>
<feature type="non-terminal residue" evidence="11">
    <location>
        <position position="110"/>
    </location>
</feature>
<dbReference type="GO" id="GO:0005524">
    <property type="term" value="F:ATP binding"/>
    <property type="evidence" value="ECO:0007669"/>
    <property type="project" value="UniProtKB-KW"/>
</dbReference>